<accession>A0AAJ2X100</accession>
<reference evidence="1" key="1">
    <citation type="submission" date="2021-10" db="EMBL/GenBank/DDBJ databases">
        <authorList>
            <person name="Hussein R."/>
            <person name="Harrison J."/>
            <person name="Studholme D.J."/>
            <person name="Vicente J."/>
            <person name="Grant M."/>
        </authorList>
    </citation>
    <scope>NUCLEOTIDE SEQUENCE</scope>
    <source>
        <strain evidence="1">NCPPB 2970</strain>
    </source>
</reference>
<organism evidence="1 2">
    <name type="scientific">Xanthomonas campestris pv. papavericola</name>
    <dbReference type="NCBI Taxonomy" id="487881"/>
    <lineage>
        <taxon>Bacteria</taxon>
        <taxon>Pseudomonadati</taxon>
        <taxon>Pseudomonadota</taxon>
        <taxon>Gammaproteobacteria</taxon>
        <taxon>Lysobacterales</taxon>
        <taxon>Lysobacteraceae</taxon>
        <taxon>Xanthomonas</taxon>
    </lineage>
</organism>
<reference evidence="1" key="2">
    <citation type="submission" date="2024-01" db="EMBL/GenBank/DDBJ databases">
        <title>Long-read genome sequencing of X. campestris pv. papavericola.</title>
        <authorList>
            <person name="Hussain R.M.F."/>
            <person name="Greer S."/>
            <person name="Harrison J."/>
            <person name="Grant M."/>
            <person name="Vicente J."/>
            <person name="Studholme D.J."/>
        </authorList>
    </citation>
    <scope>NUCLEOTIDE SEQUENCE</scope>
    <source>
        <strain evidence="1">NCPPB 2970</strain>
    </source>
</reference>
<comment type="caution">
    <text evidence="1">The sequence shown here is derived from an EMBL/GenBank/DDBJ whole genome shotgun (WGS) entry which is preliminary data.</text>
</comment>
<evidence type="ECO:0000313" key="2">
    <source>
        <dbReference type="Proteomes" id="UP001297361"/>
    </source>
</evidence>
<evidence type="ECO:0000313" key="1">
    <source>
        <dbReference type="EMBL" id="MEC3886911.1"/>
    </source>
</evidence>
<protein>
    <submittedName>
        <fullName evidence="1">Uncharacterized protein</fullName>
    </submittedName>
</protein>
<gene>
    <name evidence="1" type="ORF">LLE72_003820</name>
</gene>
<name>A0AAJ2X100_XANCA</name>
<dbReference type="AlphaFoldDB" id="A0AAJ2X100"/>
<dbReference type="Proteomes" id="UP001297361">
    <property type="component" value="Unassembled WGS sequence"/>
</dbReference>
<proteinExistence type="predicted"/>
<sequence>MARLSGLWLEQLRVAIGAKHALRIFGKTAFPPSKEPCRMPFGILRQCPLVSSALVAAVFARCAMAESPISKQEFSAHVDALLAGKDSAVVEAGKLTDFPWKTLCFERDDNLLLKFDRVGETFVLPLPYEEFFVDEAHAGNSLEDSCVAPSDHILIKKKYPGYQGPIEFQRAAQLG</sequence>
<dbReference type="EMBL" id="JAJFNJ020000003">
    <property type="protein sequence ID" value="MEC3886911.1"/>
    <property type="molecule type" value="Genomic_DNA"/>
</dbReference>